<name>A0A3N4K0G8_9PEZI</name>
<sequence>MTSLFLFSCIFNQFEGGKTVHDQGMTLPFVLGMTDDHSILLSKDVLLPYVPNVSNSYVIFFSFSPFRRLFLLFL</sequence>
<protein>
    <submittedName>
        <fullName evidence="1">Uncharacterized protein</fullName>
    </submittedName>
</protein>
<keyword evidence="2" id="KW-1185">Reference proteome</keyword>
<organism evidence="1 2">
    <name type="scientific">Choiromyces venosus 120613-1</name>
    <dbReference type="NCBI Taxonomy" id="1336337"/>
    <lineage>
        <taxon>Eukaryota</taxon>
        <taxon>Fungi</taxon>
        <taxon>Dikarya</taxon>
        <taxon>Ascomycota</taxon>
        <taxon>Pezizomycotina</taxon>
        <taxon>Pezizomycetes</taxon>
        <taxon>Pezizales</taxon>
        <taxon>Tuberaceae</taxon>
        <taxon>Choiromyces</taxon>
    </lineage>
</organism>
<gene>
    <name evidence="1" type="ORF">L873DRAFT_1806582</name>
</gene>
<dbReference type="Proteomes" id="UP000276215">
    <property type="component" value="Unassembled WGS sequence"/>
</dbReference>
<dbReference type="AlphaFoldDB" id="A0A3N4K0G8"/>
<evidence type="ECO:0000313" key="1">
    <source>
        <dbReference type="EMBL" id="RPA99414.1"/>
    </source>
</evidence>
<proteinExistence type="predicted"/>
<reference evidence="1 2" key="1">
    <citation type="journal article" date="2018" name="Nat. Ecol. Evol.">
        <title>Pezizomycetes genomes reveal the molecular basis of ectomycorrhizal truffle lifestyle.</title>
        <authorList>
            <person name="Murat C."/>
            <person name="Payen T."/>
            <person name="Noel B."/>
            <person name="Kuo A."/>
            <person name="Morin E."/>
            <person name="Chen J."/>
            <person name="Kohler A."/>
            <person name="Krizsan K."/>
            <person name="Balestrini R."/>
            <person name="Da Silva C."/>
            <person name="Montanini B."/>
            <person name="Hainaut M."/>
            <person name="Levati E."/>
            <person name="Barry K.W."/>
            <person name="Belfiori B."/>
            <person name="Cichocki N."/>
            <person name="Clum A."/>
            <person name="Dockter R.B."/>
            <person name="Fauchery L."/>
            <person name="Guy J."/>
            <person name="Iotti M."/>
            <person name="Le Tacon F."/>
            <person name="Lindquist E.A."/>
            <person name="Lipzen A."/>
            <person name="Malagnac F."/>
            <person name="Mello A."/>
            <person name="Molinier V."/>
            <person name="Miyauchi S."/>
            <person name="Poulain J."/>
            <person name="Riccioni C."/>
            <person name="Rubini A."/>
            <person name="Sitrit Y."/>
            <person name="Splivallo R."/>
            <person name="Traeger S."/>
            <person name="Wang M."/>
            <person name="Zifcakova L."/>
            <person name="Wipf D."/>
            <person name="Zambonelli A."/>
            <person name="Paolocci F."/>
            <person name="Nowrousian M."/>
            <person name="Ottonello S."/>
            <person name="Baldrian P."/>
            <person name="Spatafora J.W."/>
            <person name="Henrissat B."/>
            <person name="Nagy L.G."/>
            <person name="Aury J.M."/>
            <person name="Wincker P."/>
            <person name="Grigoriev I.V."/>
            <person name="Bonfante P."/>
            <person name="Martin F.M."/>
        </authorList>
    </citation>
    <scope>NUCLEOTIDE SEQUENCE [LARGE SCALE GENOMIC DNA]</scope>
    <source>
        <strain evidence="1 2">120613-1</strain>
    </source>
</reference>
<accession>A0A3N4K0G8</accession>
<dbReference type="EMBL" id="ML120387">
    <property type="protein sequence ID" value="RPA99414.1"/>
    <property type="molecule type" value="Genomic_DNA"/>
</dbReference>
<evidence type="ECO:0000313" key="2">
    <source>
        <dbReference type="Proteomes" id="UP000276215"/>
    </source>
</evidence>